<dbReference type="SUPFAM" id="SSF48371">
    <property type="entry name" value="ARM repeat"/>
    <property type="match status" value="2"/>
</dbReference>
<dbReference type="Gene3D" id="1.25.10.10">
    <property type="entry name" value="Leucine-rich Repeat Variant"/>
    <property type="match status" value="2"/>
</dbReference>
<dbReference type="InterPro" id="IPR000225">
    <property type="entry name" value="Armadillo"/>
</dbReference>
<evidence type="ECO:0000256" key="2">
    <source>
        <dbReference type="ARBA" id="ARBA00004496"/>
    </source>
</evidence>
<dbReference type="GO" id="GO:0043161">
    <property type="term" value="P:proteasome-mediated ubiquitin-dependent protein catabolic process"/>
    <property type="evidence" value="ECO:0007669"/>
    <property type="project" value="TreeGrafter"/>
</dbReference>
<protein>
    <recommendedName>
        <fullName evidence="8">Armadillo repeat-containing protein 8</fullName>
    </recommendedName>
</protein>
<reference evidence="6" key="1">
    <citation type="submission" date="2022-07" db="EMBL/GenBank/DDBJ databases">
        <title>Phylogenomic reconstructions and comparative analyses of Kickxellomycotina fungi.</title>
        <authorList>
            <person name="Reynolds N.K."/>
            <person name="Stajich J.E."/>
            <person name="Barry K."/>
            <person name="Grigoriev I.V."/>
            <person name="Crous P."/>
            <person name="Smith M.E."/>
        </authorList>
    </citation>
    <scope>NUCLEOTIDE SEQUENCE</scope>
    <source>
        <strain evidence="6">NRRL 1566</strain>
    </source>
</reference>
<dbReference type="PANTHER" id="PTHR15651">
    <property type="entry name" value="ARMADILLO REPEAT-CONTAINING PROTEIN 8"/>
    <property type="match status" value="1"/>
</dbReference>
<evidence type="ECO:0000256" key="5">
    <source>
        <dbReference type="ARBA" id="ARBA00023242"/>
    </source>
</evidence>
<keyword evidence="4" id="KW-0677">Repeat</keyword>
<dbReference type="AlphaFoldDB" id="A0A9W8I3J4"/>
<evidence type="ECO:0000256" key="4">
    <source>
        <dbReference type="ARBA" id="ARBA00022737"/>
    </source>
</evidence>
<evidence type="ECO:0000313" key="7">
    <source>
        <dbReference type="Proteomes" id="UP001139887"/>
    </source>
</evidence>
<proteinExistence type="predicted"/>
<name>A0A9W8I3J4_9FUNG</name>
<keyword evidence="5" id="KW-0539">Nucleus</keyword>
<sequence>MTSTQQPGEFLQQLQSANPVDVYNALRAIKNAIIGSSSKKSVYCKLQIIPQVSTLLAMEDTDVQIRIQATTIVSSLAHKGEEVARQLSESGVMDALIAQLMPGTDVVLIESSERALNALLSYTSTRIGVEKHTTTIVPYLLSIITEARESPRIFEMRVHARVELAVLILEKLCVTEARQFTVANTGVMDMLVPLLQRGYPRLQVATLRAFAALSYENMEICRALATVIHGGQTFAQIVAELARSQAAEIRLHACLCLSNLSRMRAVTDSRIIQGIAVPALTRLLRNTEVERLQVIEALGYMCHEDAEIQMAAKNAGAISDLLAILADIESQADADFVDHSHNVKVTKATLLTLGTIVSAGEECRLNAVEGQALAYLVRAMGHSNDGVKAAACLCTQYIVRSVPICRTHVPESGLLKPLLSL</sequence>
<gene>
    <name evidence="6" type="ORF">IWW36_005220</name>
</gene>
<evidence type="ECO:0000313" key="6">
    <source>
        <dbReference type="EMBL" id="KAJ2844364.1"/>
    </source>
</evidence>
<dbReference type="SMART" id="SM00185">
    <property type="entry name" value="ARM"/>
    <property type="match status" value="6"/>
</dbReference>
<dbReference type="InterPro" id="IPR038739">
    <property type="entry name" value="ARMC8/Vid28"/>
</dbReference>
<accession>A0A9W8I3J4</accession>
<comment type="caution">
    <text evidence="6">The sequence shown here is derived from an EMBL/GenBank/DDBJ whole genome shotgun (WGS) entry which is preliminary data.</text>
</comment>
<dbReference type="EMBL" id="JANBUW010001103">
    <property type="protein sequence ID" value="KAJ2844364.1"/>
    <property type="molecule type" value="Genomic_DNA"/>
</dbReference>
<dbReference type="InterPro" id="IPR011989">
    <property type="entry name" value="ARM-like"/>
</dbReference>
<keyword evidence="7" id="KW-1185">Reference proteome</keyword>
<feature type="non-terminal residue" evidence="6">
    <location>
        <position position="421"/>
    </location>
</feature>
<organism evidence="6 7">
    <name type="scientific">Coemansia brasiliensis</name>
    <dbReference type="NCBI Taxonomy" id="2650707"/>
    <lineage>
        <taxon>Eukaryota</taxon>
        <taxon>Fungi</taxon>
        <taxon>Fungi incertae sedis</taxon>
        <taxon>Zoopagomycota</taxon>
        <taxon>Kickxellomycotina</taxon>
        <taxon>Kickxellomycetes</taxon>
        <taxon>Kickxellales</taxon>
        <taxon>Kickxellaceae</taxon>
        <taxon>Coemansia</taxon>
    </lineage>
</organism>
<dbReference type="GO" id="GO:0005737">
    <property type="term" value="C:cytoplasm"/>
    <property type="evidence" value="ECO:0007669"/>
    <property type="project" value="UniProtKB-SubCell"/>
</dbReference>
<dbReference type="GO" id="GO:0005634">
    <property type="term" value="C:nucleus"/>
    <property type="evidence" value="ECO:0007669"/>
    <property type="project" value="UniProtKB-SubCell"/>
</dbReference>
<dbReference type="GO" id="GO:0034657">
    <property type="term" value="C:GID complex"/>
    <property type="evidence" value="ECO:0007669"/>
    <property type="project" value="TreeGrafter"/>
</dbReference>
<dbReference type="PANTHER" id="PTHR15651:SF7">
    <property type="entry name" value="ARMADILLO REPEAT-CONTAINING PROTEIN 8"/>
    <property type="match status" value="1"/>
</dbReference>
<evidence type="ECO:0008006" key="8">
    <source>
        <dbReference type="Google" id="ProtNLM"/>
    </source>
</evidence>
<keyword evidence="3" id="KW-0963">Cytoplasm</keyword>
<dbReference type="OrthoDB" id="5559898at2759"/>
<evidence type="ECO:0000256" key="3">
    <source>
        <dbReference type="ARBA" id="ARBA00022490"/>
    </source>
</evidence>
<evidence type="ECO:0000256" key="1">
    <source>
        <dbReference type="ARBA" id="ARBA00004123"/>
    </source>
</evidence>
<comment type="subcellular location">
    <subcellularLocation>
        <location evidence="2">Cytoplasm</location>
    </subcellularLocation>
    <subcellularLocation>
        <location evidence="1">Nucleus</location>
    </subcellularLocation>
</comment>
<dbReference type="Proteomes" id="UP001139887">
    <property type="component" value="Unassembled WGS sequence"/>
</dbReference>
<dbReference type="InterPro" id="IPR016024">
    <property type="entry name" value="ARM-type_fold"/>
</dbReference>